<reference evidence="3" key="1">
    <citation type="submission" date="2016-10" db="EMBL/GenBank/DDBJ databases">
        <authorList>
            <person name="Wibberg D."/>
        </authorList>
    </citation>
    <scope>NUCLEOTIDE SEQUENCE [LARGE SCALE GENOMIC DNA]</scope>
</reference>
<name>A0A1H8WYZ1_9HYPH</name>
<dbReference type="STRING" id="501024.RTCCBAU85039_6697"/>
<dbReference type="AlphaFoldDB" id="A0A1H8WYZ1"/>
<sequence>MRLVYRDQLFPRQEYRRTFEVLLERLTDKQACKTMVELLALAHERTCERELAERLADALGAGKLPDMAALRSRFAPDPASLPVVSVHLTSLSGY</sequence>
<evidence type="ECO:0000313" key="1">
    <source>
        <dbReference type="EMBL" id="SEI21658.1"/>
    </source>
</evidence>
<accession>A0A1H8WYZ1</accession>
<evidence type="ECO:0000313" key="4">
    <source>
        <dbReference type="Proteomes" id="UP000198939"/>
    </source>
</evidence>
<organism evidence="1 3">
    <name type="scientific">Rhizobium tibeticum</name>
    <dbReference type="NCBI Taxonomy" id="501024"/>
    <lineage>
        <taxon>Bacteria</taxon>
        <taxon>Pseudomonadati</taxon>
        <taxon>Pseudomonadota</taxon>
        <taxon>Alphaproteobacteria</taxon>
        <taxon>Hyphomicrobiales</taxon>
        <taxon>Rhizobiaceae</taxon>
        <taxon>Rhizobium/Agrobacterium group</taxon>
        <taxon>Rhizobium</taxon>
    </lineage>
</organism>
<dbReference type="Proteomes" id="UP000198939">
    <property type="component" value="Unassembled WGS sequence"/>
</dbReference>
<reference evidence="1" key="3">
    <citation type="submission" date="2016-10" db="EMBL/GenBank/DDBJ databases">
        <authorList>
            <person name="de Groot N.N."/>
        </authorList>
    </citation>
    <scope>NUCLEOTIDE SEQUENCE [LARGE SCALE GENOMIC DNA]</scope>
    <source>
        <strain evidence="1">CCBAU85039</strain>
    </source>
</reference>
<keyword evidence="4" id="KW-1185">Reference proteome</keyword>
<proteinExistence type="predicted"/>
<dbReference type="EMBL" id="FOCV01000084">
    <property type="protein sequence ID" value="SEP32328.1"/>
    <property type="molecule type" value="Genomic_DNA"/>
</dbReference>
<protein>
    <recommendedName>
        <fullName evidence="5">Transposase</fullName>
    </recommendedName>
</protein>
<evidence type="ECO:0008006" key="5">
    <source>
        <dbReference type="Google" id="ProtNLM"/>
    </source>
</evidence>
<dbReference type="EMBL" id="FNXB01000092">
    <property type="protein sequence ID" value="SEI21658.1"/>
    <property type="molecule type" value="Genomic_DNA"/>
</dbReference>
<dbReference type="Proteomes" id="UP000183063">
    <property type="component" value="Unassembled WGS sequence"/>
</dbReference>
<evidence type="ECO:0000313" key="2">
    <source>
        <dbReference type="EMBL" id="SEP32328.1"/>
    </source>
</evidence>
<gene>
    <name evidence="1" type="ORF">RTCCBAU85039_6697</name>
    <name evidence="2" type="ORF">SAMN05216228_10849</name>
</gene>
<evidence type="ECO:0000313" key="3">
    <source>
        <dbReference type="Proteomes" id="UP000183063"/>
    </source>
</evidence>
<reference evidence="2 4" key="2">
    <citation type="submission" date="2016-10" db="EMBL/GenBank/DDBJ databases">
        <authorList>
            <person name="Varghese N."/>
            <person name="Submissions S."/>
        </authorList>
    </citation>
    <scope>NUCLEOTIDE SEQUENCE [LARGE SCALE GENOMIC DNA]</scope>
    <source>
        <strain evidence="2 4">CGMCC 1.7071</strain>
    </source>
</reference>